<evidence type="ECO:0000313" key="1">
    <source>
        <dbReference type="EMBL" id="KKL75662.1"/>
    </source>
</evidence>
<dbReference type="EMBL" id="LAZR01024285">
    <property type="protein sequence ID" value="KKL75662.1"/>
    <property type="molecule type" value="Genomic_DNA"/>
</dbReference>
<comment type="caution">
    <text evidence="1">The sequence shown here is derived from an EMBL/GenBank/DDBJ whole genome shotgun (WGS) entry which is preliminary data.</text>
</comment>
<protein>
    <submittedName>
        <fullName evidence="1">Uncharacterized protein</fullName>
    </submittedName>
</protein>
<name>A0A0F9HKK8_9ZZZZ</name>
<dbReference type="AlphaFoldDB" id="A0A0F9HKK8"/>
<accession>A0A0F9HKK8</accession>
<sequence>MPRISSDQRMNDVKLAMEEYHASFTKYMEARRAYDMCIKHVKMRVISITVGNERFPKLLEARTKTADVLRQKWITFKKYMRMANEGKAF</sequence>
<organism evidence="1">
    <name type="scientific">marine sediment metagenome</name>
    <dbReference type="NCBI Taxonomy" id="412755"/>
    <lineage>
        <taxon>unclassified sequences</taxon>
        <taxon>metagenomes</taxon>
        <taxon>ecological metagenomes</taxon>
    </lineage>
</organism>
<gene>
    <name evidence="1" type="ORF">LCGC14_2052650</name>
</gene>
<reference evidence="1" key="1">
    <citation type="journal article" date="2015" name="Nature">
        <title>Complex archaea that bridge the gap between prokaryotes and eukaryotes.</title>
        <authorList>
            <person name="Spang A."/>
            <person name="Saw J.H."/>
            <person name="Jorgensen S.L."/>
            <person name="Zaremba-Niedzwiedzka K."/>
            <person name="Martijn J."/>
            <person name="Lind A.E."/>
            <person name="van Eijk R."/>
            <person name="Schleper C."/>
            <person name="Guy L."/>
            <person name="Ettema T.J."/>
        </authorList>
    </citation>
    <scope>NUCLEOTIDE SEQUENCE</scope>
</reference>
<proteinExistence type="predicted"/>